<dbReference type="Proteomes" id="UP000237441">
    <property type="component" value="Unassembled WGS sequence"/>
</dbReference>
<organism evidence="1 2">
    <name type="scientific">Beauveria bassiana</name>
    <name type="common">White muscardine disease fungus</name>
    <name type="synonym">Tritirachium shiotae</name>
    <dbReference type="NCBI Taxonomy" id="176275"/>
    <lineage>
        <taxon>Eukaryota</taxon>
        <taxon>Fungi</taxon>
        <taxon>Dikarya</taxon>
        <taxon>Ascomycota</taxon>
        <taxon>Pezizomycotina</taxon>
        <taxon>Sordariomycetes</taxon>
        <taxon>Hypocreomycetidae</taxon>
        <taxon>Hypocreales</taxon>
        <taxon>Cordycipitaceae</taxon>
        <taxon>Beauveria</taxon>
    </lineage>
</organism>
<accession>A0A2S7YAS1</accession>
<reference evidence="1 2" key="1">
    <citation type="submission" date="2016-07" db="EMBL/GenBank/DDBJ databases">
        <title>Comparative genomics of the entomopathogenic fungus Beauveria bassiana.</title>
        <authorList>
            <person name="Valero Jimenez C.A."/>
            <person name="Zwaan B.J."/>
            <person name="Van Kan J.A."/>
            <person name="Takken W."/>
            <person name="Debets A.J."/>
            <person name="Schoustra S.E."/>
            <person name="Koenraadt C.J."/>
        </authorList>
    </citation>
    <scope>NUCLEOTIDE SEQUENCE [LARGE SCALE GENOMIC DNA]</scope>
    <source>
        <strain evidence="1 2">ARSEF 8028</strain>
    </source>
</reference>
<comment type="caution">
    <text evidence="1">The sequence shown here is derived from an EMBL/GenBank/DDBJ whole genome shotgun (WGS) entry which is preliminary data.</text>
</comment>
<sequence length="166" mass="18763">MSFITNIASCDTGDLGHLIFMVNKSNHLAVLKINKPEEAHGLSPTEINVGGDAVEANPTNNIGVIAWKLGEKDRWEVRVYFATKSKTLSEVTWNSVDDEYKFGQLNGKRYEVIDNSTITAEIEAIKFQAAKPYDAVRYVYCNLKKYNSDFNVVFGNDRSWNDRNMS</sequence>
<protein>
    <recommendedName>
        <fullName evidence="3">Fucose-specific lectin</fullName>
    </recommendedName>
</protein>
<evidence type="ECO:0008006" key="3">
    <source>
        <dbReference type="Google" id="ProtNLM"/>
    </source>
</evidence>
<dbReference type="Gene3D" id="2.120.10.70">
    <property type="entry name" value="Fucose-specific lectin"/>
    <property type="match status" value="1"/>
</dbReference>
<evidence type="ECO:0000313" key="2">
    <source>
        <dbReference type="Proteomes" id="UP000237441"/>
    </source>
</evidence>
<name>A0A2S7YAS1_BEABA</name>
<dbReference type="AlphaFoldDB" id="A0A2S7YAS1"/>
<gene>
    <name evidence="1" type="ORF">BB8028_0004g01760</name>
</gene>
<evidence type="ECO:0000313" key="1">
    <source>
        <dbReference type="EMBL" id="PQK13245.1"/>
    </source>
</evidence>
<dbReference type="EMBL" id="JRHA01000004">
    <property type="protein sequence ID" value="PQK13245.1"/>
    <property type="molecule type" value="Genomic_DNA"/>
</dbReference>
<proteinExistence type="predicted"/>